<organism evidence="1 2">
    <name type="scientific">Diphasiastrum complanatum</name>
    <name type="common">Issler's clubmoss</name>
    <name type="synonym">Lycopodium complanatum</name>
    <dbReference type="NCBI Taxonomy" id="34168"/>
    <lineage>
        <taxon>Eukaryota</taxon>
        <taxon>Viridiplantae</taxon>
        <taxon>Streptophyta</taxon>
        <taxon>Embryophyta</taxon>
        <taxon>Tracheophyta</taxon>
        <taxon>Lycopodiopsida</taxon>
        <taxon>Lycopodiales</taxon>
        <taxon>Lycopodiaceae</taxon>
        <taxon>Lycopodioideae</taxon>
        <taxon>Diphasiastrum</taxon>
    </lineage>
</organism>
<evidence type="ECO:0000313" key="2">
    <source>
        <dbReference type="Proteomes" id="UP001162992"/>
    </source>
</evidence>
<reference evidence="2" key="1">
    <citation type="journal article" date="2024" name="Proc. Natl. Acad. Sci. U.S.A.">
        <title>Extraordinary preservation of gene collinearity over three hundred million years revealed in homosporous lycophytes.</title>
        <authorList>
            <person name="Li C."/>
            <person name="Wickell D."/>
            <person name="Kuo L.Y."/>
            <person name="Chen X."/>
            <person name="Nie B."/>
            <person name="Liao X."/>
            <person name="Peng D."/>
            <person name="Ji J."/>
            <person name="Jenkins J."/>
            <person name="Williams M."/>
            <person name="Shu S."/>
            <person name="Plott C."/>
            <person name="Barry K."/>
            <person name="Rajasekar S."/>
            <person name="Grimwood J."/>
            <person name="Han X."/>
            <person name="Sun S."/>
            <person name="Hou Z."/>
            <person name="He W."/>
            <person name="Dai G."/>
            <person name="Sun C."/>
            <person name="Schmutz J."/>
            <person name="Leebens-Mack J.H."/>
            <person name="Li F.W."/>
            <person name="Wang L."/>
        </authorList>
    </citation>
    <scope>NUCLEOTIDE SEQUENCE [LARGE SCALE GENOMIC DNA]</scope>
    <source>
        <strain evidence="2">cv. PW_Plant_1</strain>
    </source>
</reference>
<dbReference type="Proteomes" id="UP001162992">
    <property type="component" value="Chromosome 14"/>
</dbReference>
<accession>A0ACC2BN22</accession>
<proteinExistence type="predicted"/>
<name>A0ACC2BN22_DIPCM</name>
<gene>
    <name evidence="1" type="ORF">O6H91_14G020100</name>
</gene>
<dbReference type="EMBL" id="CM055105">
    <property type="protein sequence ID" value="KAJ7530807.1"/>
    <property type="molecule type" value="Genomic_DNA"/>
</dbReference>
<evidence type="ECO:0000313" key="1">
    <source>
        <dbReference type="EMBL" id="KAJ7530807.1"/>
    </source>
</evidence>
<comment type="caution">
    <text evidence="1">The sequence shown here is derived from an EMBL/GenBank/DDBJ whole genome shotgun (WGS) entry which is preliminary data.</text>
</comment>
<sequence>MESSQSSGLLYHEVQEARLCAVHCLNAVLQGPFFSEVELGTIAKELDDREREVMRARGEQTTDYLRYISEGSSNVALDGNFSIQVVEKALGALDLKCVSLEAPEAEEARAAPHNQNAFICNLQEHWFAIRKVSNEWYNFNSLYAAPEHLSNFYLSAYLDSLKENGWSIFVVVGELPNASLLRNSDSDSRFGRWLTPQQASALLESANEAEQRADPSLEAALAASLADYSGFPQSPGFSDQDSSELAAALAASLADVRPPLKE</sequence>
<keyword evidence="2" id="KW-1185">Reference proteome</keyword>
<protein>
    <submittedName>
        <fullName evidence="1">Uncharacterized protein</fullName>
    </submittedName>
</protein>